<dbReference type="Proteomes" id="UP000010077">
    <property type="component" value="Chromosome"/>
</dbReference>
<dbReference type="AlphaFoldDB" id="K7YGB1"/>
<name>K7YGB1_9PROT</name>
<gene>
    <name evidence="1" type="ORF">A1OE_452</name>
</gene>
<dbReference type="KEGG" id="thal:A1OE_452"/>
<dbReference type="HOGENOM" id="CLU_2988037_0_0_5"/>
<dbReference type="EMBL" id="CP003539">
    <property type="protein sequence ID" value="AFX98645.1"/>
    <property type="molecule type" value="Genomic_DNA"/>
</dbReference>
<accession>K7YGB1</accession>
<organism evidence="1 2">
    <name type="scientific">Candidatus Endolissoclinum faulkneri L2</name>
    <dbReference type="NCBI Taxonomy" id="1193729"/>
    <lineage>
        <taxon>Bacteria</taxon>
        <taxon>Pseudomonadati</taxon>
        <taxon>Pseudomonadota</taxon>
        <taxon>Alphaproteobacteria</taxon>
        <taxon>Rhodospirillales</taxon>
        <taxon>Rhodospirillaceae</taxon>
        <taxon>Candidatus Endolissoclinum</taxon>
    </lineage>
</organism>
<proteinExistence type="predicted"/>
<keyword evidence="2" id="KW-1185">Reference proteome</keyword>
<reference evidence="1 2" key="1">
    <citation type="journal article" date="2012" name="Proc. Natl. Acad. Sci. U.S.A.">
        <title>Genome streamlining and chemical defense in a coral reef symbiosis.</title>
        <authorList>
            <person name="Kwan J.C."/>
            <person name="Donia M.S."/>
            <person name="Han A.W."/>
            <person name="Hirose E."/>
            <person name="Haygood M.G."/>
            <person name="Schmidt E.W."/>
        </authorList>
    </citation>
    <scope>NUCLEOTIDE SEQUENCE [LARGE SCALE GENOMIC DNA]</scope>
    <source>
        <strain evidence="1 2">L2</strain>
    </source>
</reference>
<evidence type="ECO:0000313" key="1">
    <source>
        <dbReference type="EMBL" id="AFX98645.1"/>
    </source>
</evidence>
<sequence>MPKIVFIKKLIRENKDYEALFSHLPLIKAKKIVKTILLIKILIKLIVFNCPSNKIML</sequence>
<evidence type="ECO:0000313" key="2">
    <source>
        <dbReference type="Proteomes" id="UP000010077"/>
    </source>
</evidence>
<protein>
    <submittedName>
        <fullName evidence="1">Uncharacterized protein</fullName>
    </submittedName>
</protein>